<dbReference type="SUPFAM" id="SSF51556">
    <property type="entry name" value="Metallo-dependent hydrolases"/>
    <property type="match status" value="1"/>
</dbReference>
<gene>
    <name evidence="3" type="ORF">ACFSOX_16310</name>
</gene>
<comment type="caution">
    <text evidence="3">The sequence shown here is derived from an EMBL/GenBank/DDBJ whole genome shotgun (WGS) entry which is preliminary data.</text>
</comment>
<evidence type="ECO:0000313" key="3">
    <source>
        <dbReference type="EMBL" id="MFD2183718.1"/>
    </source>
</evidence>
<organism evidence="3 4">
    <name type="scientific">Rhodoplanes azumiensis</name>
    <dbReference type="NCBI Taxonomy" id="1897628"/>
    <lineage>
        <taxon>Bacteria</taxon>
        <taxon>Pseudomonadati</taxon>
        <taxon>Pseudomonadota</taxon>
        <taxon>Alphaproteobacteria</taxon>
        <taxon>Hyphomicrobiales</taxon>
        <taxon>Nitrobacteraceae</taxon>
        <taxon>Rhodoplanes</taxon>
    </lineage>
</organism>
<dbReference type="Pfam" id="PF01979">
    <property type="entry name" value="Amidohydro_1"/>
    <property type="match status" value="1"/>
</dbReference>
<dbReference type="Gene3D" id="3.20.20.140">
    <property type="entry name" value="Metal-dependent hydrolases"/>
    <property type="match status" value="1"/>
</dbReference>
<protein>
    <submittedName>
        <fullName evidence="3">Amidohydrolase family protein</fullName>
    </submittedName>
</protein>
<dbReference type="PANTHER" id="PTHR43794">
    <property type="entry name" value="AMINOHYDROLASE SSNA-RELATED"/>
    <property type="match status" value="1"/>
</dbReference>
<feature type="domain" description="Amidohydrolase-related" evidence="2">
    <location>
        <begin position="57"/>
        <end position="433"/>
    </location>
</feature>
<dbReference type="Proteomes" id="UP001597314">
    <property type="component" value="Unassembled WGS sequence"/>
</dbReference>
<dbReference type="SUPFAM" id="SSF51338">
    <property type="entry name" value="Composite domain of metallo-dependent hydrolases"/>
    <property type="match status" value="2"/>
</dbReference>
<accession>A0ABW5AL81</accession>
<dbReference type="RefSeq" id="WP_378478869.1">
    <property type="nucleotide sequence ID" value="NZ_JBHUIW010000019.1"/>
</dbReference>
<reference evidence="4" key="1">
    <citation type="journal article" date="2019" name="Int. J. Syst. Evol. Microbiol.">
        <title>The Global Catalogue of Microorganisms (GCM) 10K type strain sequencing project: providing services to taxonomists for standard genome sequencing and annotation.</title>
        <authorList>
            <consortium name="The Broad Institute Genomics Platform"/>
            <consortium name="The Broad Institute Genome Sequencing Center for Infectious Disease"/>
            <person name="Wu L."/>
            <person name="Ma J."/>
        </authorList>
    </citation>
    <scope>NUCLEOTIDE SEQUENCE [LARGE SCALE GENOMIC DNA]</scope>
    <source>
        <strain evidence="4">CGMCC 1.6774</strain>
    </source>
</reference>
<keyword evidence="4" id="KW-1185">Reference proteome</keyword>
<sequence>MITLIRDAAILTLDAADTVVSHGHVLVRDGVIAAVAAGDHTGPETPDTIVDGRDRLVAPGLVNAHMHSQSSTMAGFGDRLSHPAFMWLTQAHTSRRTSNEIRLAVLLAAWGMITSGTTAAIDHFPGQRFTAADMEAVLSAWEETGLRAALAMRFFDGAFADIFPDAPLPDDLKARMAGVEILKPQPVDELRDLMGDTIARWHGRAGRLSVFPAPSNPDRCTDAALQLCAVLAERHDTGIHTHLLETKKQARIAAQKYGETAVRHLETLGVLSSRWSCAHSIWLDDADIDLMAERRVVAVLNPESNARLGTGLARAPEMLRRGVTLALGTDGASANDNMVLHEAMRAVATGHRAAEPDRTRWTSARDVLRMATTGGAAALRSPGLGAIAPGAPADLVLYRLDTPWWTPLNDPVAQLVFAETGGAVDTVMVAGRVILDRGRVTTFDTDALVREVRAMAASLRARNADLFAVATDIAGVVP</sequence>
<evidence type="ECO:0000256" key="1">
    <source>
        <dbReference type="ARBA" id="ARBA00006745"/>
    </source>
</evidence>
<dbReference type="EMBL" id="JBHUIW010000019">
    <property type="protein sequence ID" value="MFD2183718.1"/>
    <property type="molecule type" value="Genomic_DNA"/>
</dbReference>
<evidence type="ECO:0000313" key="4">
    <source>
        <dbReference type="Proteomes" id="UP001597314"/>
    </source>
</evidence>
<name>A0ABW5AL81_9BRAD</name>
<comment type="similarity">
    <text evidence="1">Belongs to the metallo-dependent hydrolases superfamily. ATZ/TRZ family.</text>
</comment>
<proteinExistence type="inferred from homology"/>
<dbReference type="PANTHER" id="PTHR43794:SF5">
    <property type="entry name" value="CHLOROHYDROLASE FAMILY PROTEIN"/>
    <property type="match status" value="1"/>
</dbReference>
<dbReference type="InterPro" id="IPR006680">
    <property type="entry name" value="Amidohydro-rel"/>
</dbReference>
<dbReference type="InterPro" id="IPR011059">
    <property type="entry name" value="Metal-dep_hydrolase_composite"/>
</dbReference>
<dbReference type="InterPro" id="IPR050287">
    <property type="entry name" value="MTA/SAH_deaminase"/>
</dbReference>
<evidence type="ECO:0000259" key="2">
    <source>
        <dbReference type="Pfam" id="PF01979"/>
    </source>
</evidence>
<dbReference type="InterPro" id="IPR032466">
    <property type="entry name" value="Metal_Hydrolase"/>
</dbReference>
<dbReference type="Gene3D" id="2.30.40.10">
    <property type="entry name" value="Urease, subunit C, domain 1"/>
    <property type="match status" value="1"/>
</dbReference>